<dbReference type="EMBL" id="BJOD01000066">
    <property type="protein sequence ID" value="GED28299.1"/>
    <property type="molecule type" value="Genomic_DNA"/>
</dbReference>
<gene>
    <name evidence="3" type="primary">rsbU</name>
    <name evidence="3" type="ORF">BAG01nite_44010</name>
    <name evidence="4" type="ORF">EB820_17845</name>
</gene>
<dbReference type="InterPro" id="IPR052016">
    <property type="entry name" value="Bact_Sigma-Reg"/>
</dbReference>
<comment type="caution">
    <text evidence="4">The sequence shown here is derived from an EMBL/GenBank/DDBJ whole genome shotgun (WGS) entry which is preliminary data.</text>
</comment>
<reference evidence="4 5" key="1">
    <citation type="submission" date="2018-10" db="EMBL/GenBank/DDBJ databases">
        <title>Phylogenomics of Brevibacillus.</title>
        <authorList>
            <person name="Dunlap C."/>
        </authorList>
    </citation>
    <scope>NUCLEOTIDE SEQUENCE [LARGE SCALE GENOMIC DNA]</scope>
    <source>
        <strain evidence="4 5">NRRL NRS 1219</strain>
    </source>
</reference>
<name>A0A3M8APD9_9BACL</name>
<proteinExistence type="predicted"/>
<feature type="domain" description="PPM-type phosphatase" evidence="2">
    <location>
        <begin position="117"/>
        <end position="332"/>
    </location>
</feature>
<dbReference type="GeneID" id="82813747"/>
<reference evidence="3 6" key="2">
    <citation type="submission" date="2019-06" db="EMBL/GenBank/DDBJ databases">
        <title>Whole genome shotgun sequence of Brevibacillus agri NBRC 15538.</title>
        <authorList>
            <person name="Hosoyama A."/>
            <person name="Uohara A."/>
            <person name="Ohji S."/>
            <person name="Ichikawa N."/>
        </authorList>
    </citation>
    <scope>NUCLEOTIDE SEQUENCE [LARGE SCALE GENOMIC DNA]</scope>
    <source>
        <strain evidence="3 6">NBRC 15538</strain>
    </source>
</reference>
<dbReference type="Pfam" id="PF07228">
    <property type="entry name" value="SpoIIE"/>
    <property type="match status" value="1"/>
</dbReference>
<evidence type="ECO:0000256" key="1">
    <source>
        <dbReference type="ARBA" id="ARBA00022801"/>
    </source>
</evidence>
<accession>A0A3M8APD9</accession>
<dbReference type="InterPro" id="IPR001932">
    <property type="entry name" value="PPM-type_phosphatase-like_dom"/>
</dbReference>
<dbReference type="SUPFAM" id="SSF101215">
    <property type="entry name" value="KaiA/RbsU domain"/>
    <property type="match status" value="1"/>
</dbReference>
<organism evidence="4 5">
    <name type="scientific">Brevibacillus agri</name>
    <dbReference type="NCBI Taxonomy" id="51101"/>
    <lineage>
        <taxon>Bacteria</taxon>
        <taxon>Bacillati</taxon>
        <taxon>Bacillota</taxon>
        <taxon>Bacilli</taxon>
        <taxon>Bacillales</taxon>
        <taxon>Paenibacillaceae</taxon>
        <taxon>Brevibacillus</taxon>
    </lineage>
</organism>
<dbReference type="AlphaFoldDB" id="A0A3M8APD9"/>
<dbReference type="RefSeq" id="WP_007776949.1">
    <property type="nucleotide sequence ID" value="NZ_BJOD01000066.1"/>
</dbReference>
<dbReference type="PANTHER" id="PTHR43156">
    <property type="entry name" value="STAGE II SPORULATION PROTEIN E-RELATED"/>
    <property type="match status" value="1"/>
</dbReference>
<keyword evidence="6" id="KW-1185">Reference proteome</keyword>
<evidence type="ECO:0000313" key="4">
    <source>
        <dbReference type="EMBL" id="RNB53030.1"/>
    </source>
</evidence>
<dbReference type="Proteomes" id="UP000276178">
    <property type="component" value="Unassembled WGS sequence"/>
</dbReference>
<dbReference type="Proteomes" id="UP000317180">
    <property type="component" value="Unassembled WGS sequence"/>
</dbReference>
<dbReference type="InterPro" id="IPR017944">
    <property type="entry name" value="KaiA/RbsU_helical_domain_sf"/>
</dbReference>
<evidence type="ECO:0000313" key="5">
    <source>
        <dbReference type="Proteomes" id="UP000276178"/>
    </source>
</evidence>
<dbReference type="Gene3D" id="3.60.40.10">
    <property type="entry name" value="PPM-type phosphatase domain"/>
    <property type="match status" value="1"/>
</dbReference>
<dbReference type="SUPFAM" id="SSF81606">
    <property type="entry name" value="PP2C-like"/>
    <property type="match status" value="1"/>
</dbReference>
<evidence type="ECO:0000313" key="3">
    <source>
        <dbReference type="EMBL" id="GED28299.1"/>
    </source>
</evidence>
<protein>
    <submittedName>
        <fullName evidence="3 4">Phosphoserine phosphatase</fullName>
    </submittedName>
</protein>
<dbReference type="PANTHER" id="PTHR43156:SF15">
    <property type="entry name" value="PHOSPHOSERINE PHOSPHATASE RSBU"/>
    <property type="match status" value="1"/>
</dbReference>
<dbReference type="InterPro" id="IPR014787">
    <property type="entry name" value="PSer_Pase_RsbU_N"/>
</dbReference>
<dbReference type="OrthoDB" id="311592at2"/>
<sequence length="333" mass="37813">MVTRSLEEEYVKLLRDYLNGPGEDQLYVAQQMGKWLLARNVSPEELTDMHGRALEKLGEVPEFVRASFSVLTEVMIEYGNEHRSVHSWRSRHQQMEAELTVAQTMQQTLLPSQLPVYPGLEIGLVSIAAKQMSGDYYDFICQDAERFCLTVADITGKGISAAMCMSMLKYAIDSLREMPLGPDEMLHHLNRIVGRNIDPSMFVTMLYGSYDTHEHCFRYAVAGHEPGFLYRAAEGAFYDLAGQGSVLGLSPNSEYEVQEVRLEPGDVLILLTDGVTECKKSRYYLQRDELVLQMQAEVGVHAQKMANALYNRLLTLSQFELLDDYTMIVLRRT</sequence>
<dbReference type="Pfam" id="PF08673">
    <property type="entry name" value="RsbU_N"/>
    <property type="match status" value="1"/>
</dbReference>
<dbReference type="Gene3D" id="1.10.1240.30">
    <property type="entry name" value="KaiA/RbsU domain"/>
    <property type="match status" value="1"/>
</dbReference>
<dbReference type="EMBL" id="RHHN01000049">
    <property type="protein sequence ID" value="RNB53030.1"/>
    <property type="molecule type" value="Genomic_DNA"/>
</dbReference>
<dbReference type="SMART" id="SM00331">
    <property type="entry name" value="PP2C_SIG"/>
    <property type="match status" value="1"/>
</dbReference>
<evidence type="ECO:0000259" key="2">
    <source>
        <dbReference type="SMART" id="SM00331"/>
    </source>
</evidence>
<evidence type="ECO:0000313" key="6">
    <source>
        <dbReference type="Proteomes" id="UP000317180"/>
    </source>
</evidence>
<keyword evidence="1" id="KW-0378">Hydrolase</keyword>
<dbReference type="InterPro" id="IPR036457">
    <property type="entry name" value="PPM-type-like_dom_sf"/>
</dbReference>
<dbReference type="GO" id="GO:0016791">
    <property type="term" value="F:phosphatase activity"/>
    <property type="evidence" value="ECO:0007669"/>
    <property type="project" value="TreeGrafter"/>
</dbReference>